<dbReference type="Gene3D" id="3.30.70.640">
    <property type="entry name" value="Molybdopterin cofactor biosynthesis C (MoaC) domain"/>
    <property type="match status" value="1"/>
</dbReference>
<feature type="active site" evidence="7">
    <location>
        <position position="126"/>
    </location>
</feature>
<dbReference type="Pfam" id="PF01967">
    <property type="entry name" value="MoaC"/>
    <property type="match status" value="1"/>
</dbReference>
<evidence type="ECO:0000256" key="7">
    <source>
        <dbReference type="HAMAP-Rule" id="MF_01224"/>
    </source>
</evidence>
<dbReference type="NCBIfam" id="NF002947">
    <property type="entry name" value="PRK03604.1"/>
    <property type="match status" value="1"/>
</dbReference>
<feature type="binding site" evidence="7">
    <location>
        <begin position="111"/>
        <end position="112"/>
    </location>
    <ligand>
        <name>substrate</name>
    </ligand>
</feature>
<dbReference type="RefSeq" id="WP_114607370.1">
    <property type="nucleotide sequence ID" value="NZ_JABVZQ010000002.1"/>
</dbReference>
<keyword evidence="4 7" id="KW-0501">Molybdenum cofactor biosynthesis</keyword>
<comment type="function">
    <text evidence="6 7">Catalyzes the conversion of (8S)-3',8-cyclo-7,8-dihydroguanosine 5'-triphosphate to cyclic pyranopterin monophosphate (cPMP).</text>
</comment>
<dbReference type="Proteomes" id="UP000619838">
    <property type="component" value="Unassembled WGS sequence"/>
</dbReference>
<feature type="domain" description="MoaB/Mog" evidence="8">
    <location>
        <begin position="161"/>
        <end position="304"/>
    </location>
</feature>
<evidence type="ECO:0000256" key="4">
    <source>
        <dbReference type="ARBA" id="ARBA00023150"/>
    </source>
</evidence>
<dbReference type="PIRSF" id="PIRSF036594">
    <property type="entry name" value="MoaC_MogA"/>
    <property type="match status" value="1"/>
</dbReference>
<comment type="pathway">
    <text evidence="2 7">Cofactor biosynthesis; molybdopterin biosynthesis.</text>
</comment>
<dbReference type="PANTHER" id="PTHR43764">
    <property type="entry name" value="MOLYBDENUM COFACTOR BIOSYNTHESIS"/>
    <property type="match status" value="1"/>
</dbReference>
<accession>A0ABR9XP96</accession>
<dbReference type="SUPFAM" id="SSF55040">
    <property type="entry name" value="Molybdenum cofactor biosynthesis protein C, MoaC"/>
    <property type="match status" value="1"/>
</dbReference>
<name>A0ABR9XP96_9CHLB</name>
<feature type="binding site" evidence="7">
    <location>
        <begin position="75"/>
        <end position="77"/>
    </location>
    <ligand>
        <name>substrate</name>
    </ligand>
</feature>
<keyword evidence="5 7" id="KW-0456">Lyase</keyword>
<dbReference type="InterPro" id="IPR002820">
    <property type="entry name" value="Mopterin_CF_biosynth-C_dom"/>
</dbReference>
<comment type="subunit">
    <text evidence="7">Homohexamer; trimer of dimers.</text>
</comment>
<comment type="caution">
    <text evidence="9">The sequence shown here is derived from an EMBL/GenBank/DDBJ whole genome shotgun (WGS) entry which is preliminary data.</text>
</comment>
<evidence type="ECO:0000256" key="1">
    <source>
        <dbReference type="ARBA" id="ARBA00001637"/>
    </source>
</evidence>
<dbReference type="InterPro" id="IPR036425">
    <property type="entry name" value="MoaB/Mog-like_dom_sf"/>
</dbReference>
<dbReference type="NCBIfam" id="TIGR00581">
    <property type="entry name" value="moaC"/>
    <property type="match status" value="1"/>
</dbReference>
<dbReference type="Pfam" id="PF00994">
    <property type="entry name" value="MoCF_biosynth"/>
    <property type="match status" value="1"/>
</dbReference>
<evidence type="ECO:0000256" key="5">
    <source>
        <dbReference type="ARBA" id="ARBA00023239"/>
    </source>
</evidence>
<dbReference type="EMBL" id="JADGII010000001">
    <property type="protein sequence ID" value="MBF0635819.1"/>
    <property type="molecule type" value="Genomic_DNA"/>
</dbReference>
<dbReference type="InterPro" id="IPR023045">
    <property type="entry name" value="MoaC"/>
</dbReference>
<dbReference type="InterPro" id="IPR047594">
    <property type="entry name" value="MoaC_bact/euk"/>
</dbReference>
<evidence type="ECO:0000259" key="8">
    <source>
        <dbReference type="SMART" id="SM00852"/>
    </source>
</evidence>
<dbReference type="HAMAP" id="MF_01224_B">
    <property type="entry name" value="MoaC_B"/>
    <property type="match status" value="1"/>
</dbReference>
<evidence type="ECO:0000256" key="3">
    <source>
        <dbReference type="ARBA" id="ARBA00012575"/>
    </source>
</evidence>
<dbReference type="InterPro" id="IPR001453">
    <property type="entry name" value="MoaB/Mog_dom"/>
</dbReference>
<keyword evidence="10" id="KW-1185">Reference proteome</keyword>
<dbReference type="InterPro" id="IPR051920">
    <property type="entry name" value="MPT_Adenylyltrnsfr/MoaC-Rel"/>
</dbReference>
<dbReference type="InterPro" id="IPR036522">
    <property type="entry name" value="MoaC_sf"/>
</dbReference>
<dbReference type="NCBIfam" id="TIGR00177">
    <property type="entry name" value="molyb_syn"/>
    <property type="match status" value="1"/>
</dbReference>
<dbReference type="EC" id="4.6.1.17" evidence="3 7"/>
<protein>
    <recommendedName>
        <fullName evidence="3 7">Cyclic pyranopterin monophosphate synthase</fullName>
        <ecNumber evidence="3 7">4.6.1.17</ecNumber>
    </recommendedName>
    <alternativeName>
        <fullName evidence="7">Molybdenum cofactor biosynthesis protein C</fullName>
    </alternativeName>
</protein>
<comment type="similarity">
    <text evidence="7">Belongs to the MoaC family.</text>
</comment>
<gene>
    <name evidence="7" type="primary">moaC</name>
    <name evidence="9" type="ORF">INT08_01300</name>
</gene>
<sequence>MSGFSHLDDRGEVAMVDVSGKPGTMRTARASGYITMLPETLQLLQSGSMPKGNVLTAAKIAGIQAAKQTAHLVPLCHQLNLAWVDIGFSVERDRIVIEAVARTREATGVEMEALTAVSVAGLTIYDMCKAVDLTMEIGGIRLESKSGGKTAHMTTLRPRTAILVMSDSCSSGLQEDRSGKLLQQGFEEAGCVDVELSVVADDAEEITAALQRAIGNGAELVVTSGGTGLGPRDVTVDTLQPMFTRRLPGIEQALLQWGQTKVRTSMLSRLSAGMIGPVMVICLPGSPGAAKDALEVLVPPVFHAFSMIQGEGHA</sequence>
<dbReference type="SUPFAM" id="SSF53218">
    <property type="entry name" value="Molybdenum cofactor biosynthesis proteins"/>
    <property type="match status" value="1"/>
</dbReference>
<dbReference type="CDD" id="cd01420">
    <property type="entry name" value="MoaC_PE"/>
    <property type="match status" value="1"/>
</dbReference>
<dbReference type="PANTHER" id="PTHR43764:SF1">
    <property type="entry name" value="MOLYBDOPTERIN MOLYBDOTRANSFERASE"/>
    <property type="match status" value="1"/>
</dbReference>
<dbReference type="NCBIfam" id="NF006870">
    <property type="entry name" value="PRK09364.1"/>
    <property type="match status" value="1"/>
</dbReference>
<evidence type="ECO:0000313" key="9">
    <source>
        <dbReference type="EMBL" id="MBF0635819.1"/>
    </source>
</evidence>
<dbReference type="InterPro" id="IPR012247">
    <property type="entry name" value="MoaC_MogA"/>
</dbReference>
<proteinExistence type="inferred from homology"/>
<dbReference type="CDD" id="cd00886">
    <property type="entry name" value="MogA_MoaB"/>
    <property type="match status" value="1"/>
</dbReference>
<dbReference type="SMART" id="SM00852">
    <property type="entry name" value="MoCF_biosynth"/>
    <property type="match status" value="1"/>
</dbReference>
<evidence type="ECO:0000256" key="2">
    <source>
        <dbReference type="ARBA" id="ARBA00005046"/>
    </source>
</evidence>
<comment type="catalytic activity">
    <reaction evidence="1 7">
        <text>(8S)-3',8-cyclo-7,8-dihydroguanosine 5'-triphosphate = cyclic pyranopterin phosphate + diphosphate</text>
        <dbReference type="Rhea" id="RHEA:49580"/>
        <dbReference type="ChEBI" id="CHEBI:33019"/>
        <dbReference type="ChEBI" id="CHEBI:59648"/>
        <dbReference type="ChEBI" id="CHEBI:131766"/>
        <dbReference type="EC" id="4.6.1.17"/>
    </reaction>
</comment>
<dbReference type="Gene3D" id="3.40.980.10">
    <property type="entry name" value="MoaB/Mog-like domain"/>
    <property type="match status" value="1"/>
</dbReference>
<organism evidence="9 10">
    <name type="scientific">Prosthecochloris ethylica</name>
    <dbReference type="NCBI Taxonomy" id="2743976"/>
    <lineage>
        <taxon>Bacteria</taxon>
        <taxon>Pseudomonadati</taxon>
        <taxon>Chlorobiota</taxon>
        <taxon>Chlorobiia</taxon>
        <taxon>Chlorobiales</taxon>
        <taxon>Chlorobiaceae</taxon>
        <taxon>Prosthecochloris</taxon>
    </lineage>
</organism>
<evidence type="ECO:0000256" key="6">
    <source>
        <dbReference type="ARBA" id="ARBA00055087"/>
    </source>
</evidence>
<evidence type="ECO:0000313" key="10">
    <source>
        <dbReference type="Proteomes" id="UP000619838"/>
    </source>
</evidence>
<reference evidence="9 10" key="1">
    <citation type="journal article" date="2020" name="Microorganisms">
        <title>Simultaneous Genome Sequencing of Prosthecochloris ethylica and Desulfuromonas acetoxidans within a Syntrophic Mixture Reveals Unique Pili and Protein Interactions.</title>
        <authorList>
            <person name="Kyndt J.A."/>
            <person name="Van Beeumen J.J."/>
            <person name="Meyer T.E."/>
        </authorList>
    </citation>
    <scope>NUCLEOTIDE SEQUENCE [LARGE SCALE GENOMIC DNA]</scope>
    <source>
        <strain evidence="9 10">N3</strain>
    </source>
</reference>